<reference evidence="2 3" key="1">
    <citation type="submission" date="2020-10" db="EMBL/GenBank/DDBJ databases">
        <title>Blautia liquoris sp.nov., isolated from the mud in a fermentation cellar used for the production of Chinese strong-flavoured liquor.</title>
        <authorList>
            <person name="Lu L."/>
        </authorList>
    </citation>
    <scope>NUCLEOTIDE SEQUENCE [LARGE SCALE GENOMIC DNA]</scope>
    <source>
        <strain evidence="2 3">LZLJ-3</strain>
    </source>
</reference>
<sequence length="201" mass="23023">MAVHMIVLAAGFSKRYGKNKLLTVFQGKPLYLHVIDHLSKIKKIKSEKTTLTVVTQYQEIVREMEKRKISVVCNNHSADGISSSLQMGLNFVLRNLSDGKEDNEKEYFCFFVGDQPYLQHETIELFLEGYLMSKKGIGCPRGGDRNGNPVIFSNKYIDELMALKGDVGGKKVLRSHKEDVYFYDVINKKELFDIDRPENHL</sequence>
<dbReference type="InterPro" id="IPR029044">
    <property type="entry name" value="Nucleotide-diphossugar_trans"/>
</dbReference>
<dbReference type="SUPFAM" id="SSF53448">
    <property type="entry name" value="Nucleotide-diphospho-sugar transferases"/>
    <property type="match status" value="1"/>
</dbReference>
<dbReference type="InterPro" id="IPR025877">
    <property type="entry name" value="MobA-like_NTP_Trfase"/>
</dbReference>
<accession>A0A7M2RFZ6</accession>
<dbReference type="PANTHER" id="PTHR43777:SF1">
    <property type="entry name" value="MOLYBDENUM COFACTOR CYTIDYLYLTRANSFERASE"/>
    <property type="match status" value="1"/>
</dbReference>
<evidence type="ECO:0000313" key="2">
    <source>
        <dbReference type="EMBL" id="QOV18272.1"/>
    </source>
</evidence>
<gene>
    <name evidence="2" type="ORF">INP51_09555</name>
</gene>
<dbReference type="PANTHER" id="PTHR43777">
    <property type="entry name" value="MOLYBDENUM COFACTOR CYTIDYLYLTRANSFERASE"/>
    <property type="match status" value="1"/>
</dbReference>
<evidence type="ECO:0000259" key="1">
    <source>
        <dbReference type="Pfam" id="PF12804"/>
    </source>
</evidence>
<dbReference type="KEGG" id="bliq:INP51_09555"/>
<proteinExistence type="predicted"/>
<dbReference type="Proteomes" id="UP000593601">
    <property type="component" value="Chromosome"/>
</dbReference>
<dbReference type="GO" id="GO:0016779">
    <property type="term" value="F:nucleotidyltransferase activity"/>
    <property type="evidence" value="ECO:0007669"/>
    <property type="project" value="UniProtKB-ARBA"/>
</dbReference>
<protein>
    <submittedName>
        <fullName evidence="2">Nucleotidyltransferase family protein</fullName>
    </submittedName>
</protein>
<dbReference type="CDD" id="cd04182">
    <property type="entry name" value="GT_2_like_f"/>
    <property type="match status" value="1"/>
</dbReference>
<keyword evidence="3" id="KW-1185">Reference proteome</keyword>
<feature type="domain" description="MobA-like NTP transferase" evidence="1">
    <location>
        <begin position="6"/>
        <end position="178"/>
    </location>
</feature>
<dbReference type="RefSeq" id="WP_193734634.1">
    <property type="nucleotide sequence ID" value="NZ_CP063304.1"/>
</dbReference>
<dbReference type="EMBL" id="CP063304">
    <property type="protein sequence ID" value="QOV18272.1"/>
    <property type="molecule type" value="Genomic_DNA"/>
</dbReference>
<evidence type="ECO:0000313" key="3">
    <source>
        <dbReference type="Proteomes" id="UP000593601"/>
    </source>
</evidence>
<keyword evidence="2" id="KW-0808">Transferase</keyword>
<organism evidence="2 3">
    <name type="scientific">Blautia liquoris</name>
    <dbReference type="NCBI Taxonomy" id="2779518"/>
    <lineage>
        <taxon>Bacteria</taxon>
        <taxon>Bacillati</taxon>
        <taxon>Bacillota</taxon>
        <taxon>Clostridia</taxon>
        <taxon>Lachnospirales</taxon>
        <taxon>Lachnospiraceae</taxon>
        <taxon>Blautia</taxon>
    </lineage>
</organism>
<name>A0A7M2RFZ6_9FIRM</name>
<dbReference type="Pfam" id="PF12804">
    <property type="entry name" value="NTP_transf_3"/>
    <property type="match status" value="1"/>
</dbReference>
<dbReference type="Gene3D" id="3.90.550.10">
    <property type="entry name" value="Spore Coat Polysaccharide Biosynthesis Protein SpsA, Chain A"/>
    <property type="match status" value="1"/>
</dbReference>
<dbReference type="AlphaFoldDB" id="A0A7M2RFZ6"/>